<dbReference type="HOGENOM" id="CLU_048755_2_0_1"/>
<evidence type="ECO:0000313" key="1">
    <source>
        <dbReference type="EMBL" id="EMR87713.1"/>
    </source>
</evidence>
<sequence length="387" mass="44069">MLGFPKDTKHEQKCYVTHGTMGHLDPKQPPVKRKPFVNILGHKFINKVEMILPKELYEIMKNKMDGILGENGPVYSRVVHPLSALLEGEFFTEYIKKGEAREGVWWLLFAYGVLGNVMMLSKGMMGVDNVFSLSEGILTLHLDKETYERSGLVGKPEGIKGKREHRPRWIVEINLRLPSMLHGKKGFRRIEYAFKNVLTTPVTWLFCDLGATGGNPYTPLAAILTSSPVLPSDPLSPHHPVKIACIPKVSSDFHVKRPEFKPPVENNRNYDEDFREFAVEIHEWLSLISLESPRVNSTDKVDPFLSRYDLPIGSDETEELVKVTWTGFIPPTWAHTTFIQILLAAPRNSWFSYYVGGFSDSWNGESKNCTILKLPDVPNDYVLWEVE</sequence>
<protein>
    <submittedName>
        <fullName evidence="1">Putative ribonuclease p 40kda subunit protein</fullName>
    </submittedName>
</protein>
<evidence type="ECO:0000313" key="2">
    <source>
        <dbReference type="Proteomes" id="UP000012045"/>
    </source>
</evidence>
<gene>
    <name evidence="1" type="ORF">BcDW1_3633</name>
</gene>
<proteinExistence type="predicted"/>
<dbReference type="GO" id="GO:0000447">
    <property type="term" value="P:endonucleolytic cleavage in ITS1 to separate SSU-rRNA from 5.8S rRNA and LSU-rRNA from tricistronic rRNA transcript (SSU-rRNA, 5.8S rRNA, LSU-rRNA)"/>
    <property type="evidence" value="ECO:0007669"/>
    <property type="project" value="TreeGrafter"/>
</dbReference>
<dbReference type="GO" id="GO:0004526">
    <property type="term" value="F:ribonuclease P activity"/>
    <property type="evidence" value="ECO:0007669"/>
    <property type="project" value="TreeGrafter"/>
</dbReference>
<dbReference type="GO" id="GO:0000171">
    <property type="term" value="F:ribonuclease MRP activity"/>
    <property type="evidence" value="ECO:0007669"/>
    <property type="project" value="TreeGrafter"/>
</dbReference>
<dbReference type="AlphaFoldDB" id="M7ULI7"/>
<organism evidence="1 2">
    <name type="scientific">Botryotinia fuckeliana (strain BcDW1)</name>
    <name type="common">Noble rot fungus</name>
    <name type="synonym">Botrytis cinerea</name>
    <dbReference type="NCBI Taxonomy" id="1290391"/>
    <lineage>
        <taxon>Eukaryota</taxon>
        <taxon>Fungi</taxon>
        <taxon>Dikarya</taxon>
        <taxon>Ascomycota</taxon>
        <taxon>Pezizomycotina</taxon>
        <taxon>Leotiomycetes</taxon>
        <taxon>Helotiales</taxon>
        <taxon>Sclerotiniaceae</taxon>
        <taxon>Botrytis</taxon>
    </lineage>
</organism>
<dbReference type="PANTHER" id="PTHR15396:SF1">
    <property type="entry name" value="RIBONUCLEASE P PROTEIN SUBUNIT P40"/>
    <property type="match status" value="1"/>
</dbReference>
<dbReference type="GO" id="GO:0000172">
    <property type="term" value="C:ribonuclease MRP complex"/>
    <property type="evidence" value="ECO:0007669"/>
    <property type="project" value="TreeGrafter"/>
</dbReference>
<dbReference type="STRING" id="1290391.M7ULI7"/>
<reference evidence="2" key="1">
    <citation type="journal article" date="2013" name="Genome Announc.">
        <title>Draft genome sequence of Botrytis cinerea BcDW1, inoculum for noble rot of grape berries.</title>
        <authorList>
            <person name="Blanco-Ulate B."/>
            <person name="Allen G."/>
            <person name="Powell A.L."/>
            <person name="Cantu D."/>
        </authorList>
    </citation>
    <scope>NUCLEOTIDE SEQUENCE [LARGE SCALE GENOMIC DNA]</scope>
    <source>
        <strain evidence="2">BcDW1</strain>
    </source>
</reference>
<dbReference type="EMBL" id="KB707814">
    <property type="protein sequence ID" value="EMR87713.1"/>
    <property type="molecule type" value="Genomic_DNA"/>
</dbReference>
<dbReference type="Pfam" id="PF08584">
    <property type="entry name" value="Ribonuc_P_40"/>
    <property type="match status" value="1"/>
</dbReference>
<dbReference type="InterPro" id="IPR013893">
    <property type="entry name" value="RNase_P_Rpp40"/>
</dbReference>
<name>M7ULI7_BOTF1</name>
<accession>M7ULI7</accession>
<dbReference type="OrthoDB" id="63112at2759"/>
<dbReference type="PANTHER" id="PTHR15396">
    <property type="entry name" value="RIBONUCLEASE P PROTEIN SUBUNIT P40"/>
    <property type="match status" value="1"/>
</dbReference>
<dbReference type="GO" id="GO:0030681">
    <property type="term" value="C:multimeric ribonuclease P complex"/>
    <property type="evidence" value="ECO:0007669"/>
    <property type="project" value="TreeGrafter"/>
</dbReference>
<dbReference type="Proteomes" id="UP000012045">
    <property type="component" value="Unassembled WGS sequence"/>
</dbReference>
<dbReference type="GO" id="GO:0001682">
    <property type="term" value="P:tRNA 5'-leader removal"/>
    <property type="evidence" value="ECO:0007669"/>
    <property type="project" value="InterPro"/>
</dbReference>